<dbReference type="Gene3D" id="1.10.10.10">
    <property type="entry name" value="Winged helix-like DNA-binding domain superfamily/Winged helix DNA-binding domain"/>
    <property type="match status" value="1"/>
</dbReference>
<accession>A0ABT4DH34</accession>
<dbReference type="RefSeq" id="WP_029759367.1">
    <property type="nucleotide sequence ID" value="NZ_JAOXXL010000009.1"/>
</dbReference>
<reference evidence="2" key="1">
    <citation type="submission" date="2022-09" db="EMBL/GenBank/DDBJ databases">
        <authorList>
            <person name="Zoaiter M."/>
        </authorList>
    </citation>
    <scope>NUCLEOTIDE SEQUENCE</scope>
    <source>
        <strain evidence="2">DSM 19848</strain>
    </source>
</reference>
<dbReference type="Pfam" id="PF00126">
    <property type="entry name" value="HTH_1"/>
    <property type="match status" value="1"/>
</dbReference>
<evidence type="ECO:0000313" key="2">
    <source>
        <dbReference type="EMBL" id="MCY7007907.1"/>
    </source>
</evidence>
<comment type="caution">
    <text evidence="2">The sequence shown here is derived from an EMBL/GenBank/DDBJ whole genome shotgun (WGS) entry which is preliminary data.</text>
</comment>
<dbReference type="EMBL" id="JAOXXL010000009">
    <property type="protein sequence ID" value="MCY7007907.1"/>
    <property type="molecule type" value="Genomic_DNA"/>
</dbReference>
<dbReference type="InterPro" id="IPR036390">
    <property type="entry name" value="WH_DNA-bd_sf"/>
</dbReference>
<keyword evidence="3" id="KW-1185">Reference proteome</keyword>
<dbReference type="PROSITE" id="PS50931">
    <property type="entry name" value="HTH_LYSR"/>
    <property type="match status" value="1"/>
</dbReference>
<organism evidence="2 3">
    <name type="scientific">Fusobacterium simiae</name>
    <dbReference type="NCBI Taxonomy" id="855"/>
    <lineage>
        <taxon>Bacteria</taxon>
        <taxon>Fusobacteriati</taxon>
        <taxon>Fusobacteriota</taxon>
        <taxon>Fusobacteriia</taxon>
        <taxon>Fusobacteriales</taxon>
        <taxon>Fusobacteriaceae</taxon>
        <taxon>Fusobacterium</taxon>
    </lineage>
</organism>
<dbReference type="SUPFAM" id="SSF53850">
    <property type="entry name" value="Periplasmic binding protein-like II"/>
    <property type="match status" value="1"/>
</dbReference>
<dbReference type="PANTHER" id="PTHR30419:SF8">
    <property type="entry name" value="NITROGEN ASSIMILATION TRANSCRIPTIONAL ACTIVATOR-RELATED"/>
    <property type="match status" value="1"/>
</dbReference>
<dbReference type="PANTHER" id="PTHR30419">
    <property type="entry name" value="HTH-TYPE TRANSCRIPTIONAL REGULATOR YBHD"/>
    <property type="match status" value="1"/>
</dbReference>
<dbReference type="InterPro" id="IPR000847">
    <property type="entry name" value="LysR_HTH_N"/>
</dbReference>
<evidence type="ECO:0000313" key="3">
    <source>
        <dbReference type="Proteomes" id="UP001062738"/>
    </source>
</evidence>
<gene>
    <name evidence="2" type="ORF">OCK72_04450</name>
</gene>
<evidence type="ECO:0000259" key="1">
    <source>
        <dbReference type="PROSITE" id="PS50931"/>
    </source>
</evidence>
<dbReference type="Proteomes" id="UP001062738">
    <property type="component" value="Unassembled WGS sequence"/>
</dbReference>
<dbReference type="SUPFAM" id="SSF46785">
    <property type="entry name" value="Winged helix' DNA-binding domain"/>
    <property type="match status" value="1"/>
</dbReference>
<name>A0ABT4DH34_FUSSI</name>
<feature type="domain" description="HTH lysR-type" evidence="1">
    <location>
        <begin position="1"/>
        <end position="58"/>
    </location>
</feature>
<dbReference type="InterPro" id="IPR050950">
    <property type="entry name" value="HTH-type_LysR_regulators"/>
</dbReference>
<proteinExistence type="predicted"/>
<sequence>MYNSQLDTFLKVADSGSFSKAAEILYISPTAIIKQINILEERIGIKLFVRTHRGLKLTEAGKSFYKDAKHIVKFSKNAIEKAQNIENEVQNTIRVGTSPITPENSIIELWPKVKIIQPNLKLQLIPFENKLENAKEILANMGENIDIVVGIYDDEFLKRRGCSAFFLENIALSCIIPIDHRLVNKDIIDIEDLYGENILLLNRGYFSFIDNLRDEIEKNHPQINIIDFDFFNLDVFNQAENDNNILIGINKQFKIHPLLKNVEVNWDFKIPYGILHSPNPSKNVEDFLKAVSQVIKK</sequence>
<dbReference type="InterPro" id="IPR036388">
    <property type="entry name" value="WH-like_DNA-bd_sf"/>
</dbReference>
<protein>
    <submittedName>
        <fullName evidence="2">LysR family transcriptional regulator</fullName>
    </submittedName>
</protein>